<dbReference type="Pfam" id="PF04149">
    <property type="entry name" value="DUF397"/>
    <property type="match status" value="1"/>
</dbReference>
<gene>
    <name evidence="2" type="ORF">OHU27_14230</name>
</gene>
<dbReference type="InterPro" id="IPR007278">
    <property type="entry name" value="DUF397"/>
</dbReference>
<feature type="domain" description="DUF397" evidence="1">
    <location>
        <begin position="16"/>
        <end position="68"/>
    </location>
</feature>
<dbReference type="EMBL" id="CP108125">
    <property type="protein sequence ID" value="WTO83516.1"/>
    <property type="molecule type" value="Genomic_DNA"/>
</dbReference>
<reference evidence="2 3" key="1">
    <citation type="submission" date="2022-10" db="EMBL/GenBank/DDBJ databases">
        <title>The complete genomes of actinobacterial strains from the NBC collection.</title>
        <authorList>
            <person name="Joergensen T.S."/>
            <person name="Alvarez Arevalo M."/>
            <person name="Sterndorff E.B."/>
            <person name="Faurdal D."/>
            <person name="Vuksanovic O."/>
            <person name="Mourched A.-S."/>
            <person name="Charusanti P."/>
            <person name="Shaw S."/>
            <person name="Blin K."/>
            <person name="Weber T."/>
        </authorList>
    </citation>
    <scope>NUCLEOTIDE SEQUENCE [LARGE SCALE GENOMIC DNA]</scope>
    <source>
        <strain evidence="2 3">NBC_00206</strain>
    </source>
</reference>
<sequence>MKRIETSIPDASALTGWRRSSYSGESGGNCLEVTDTAHPMTPVRDSKLPTGPALLFSAPAWTAFVGAVYRGRM</sequence>
<evidence type="ECO:0000313" key="3">
    <source>
        <dbReference type="Proteomes" id="UP001622690"/>
    </source>
</evidence>
<evidence type="ECO:0000313" key="2">
    <source>
        <dbReference type="EMBL" id="WTO83516.1"/>
    </source>
</evidence>
<evidence type="ECO:0000259" key="1">
    <source>
        <dbReference type="Pfam" id="PF04149"/>
    </source>
</evidence>
<protein>
    <submittedName>
        <fullName evidence="2">DUF397 domain-containing protein</fullName>
    </submittedName>
</protein>
<name>A0ABZ1IT76_9ACTN</name>
<organism evidence="2 3">
    <name type="scientific">Streptomyces nigra</name>
    <dbReference type="NCBI Taxonomy" id="1827580"/>
    <lineage>
        <taxon>Bacteria</taxon>
        <taxon>Bacillati</taxon>
        <taxon>Actinomycetota</taxon>
        <taxon>Actinomycetes</taxon>
        <taxon>Kitasatosporales</taxon>
        <taxon>Streptomycetaceae</taxon>
        <taxon>Streptomyces</taxon>
    </lineage>
</organism>
<dbReference type="RefSeq" id="WP_382059411.1">
    <property type="nucleotide sequence ID" value="NZ_CP108125.1"/>
</dbReference>
<dbReference type="Proteomes" id="UP001622690">
    <property type="component" value="Chromosome"/>
</dbReference>
<accession>A0ABZ1IT76</accession>
<keyword evidence="3" id="KW-1185">Reference proteome</keyword>
<proteinExistence type="predicted"/>